<dbReference type="EMBL" id="BSOS01000022">
    <property type="protein sequence ID" value="GLR66391.1"/>
    <property type="molecule type" value="Genomic_DNA"/>
</dbReference>
<gene>
    <name evidence="1" type="ORF">GCM10010909_10710</name>
</gene>
<organism evidence="1 2">
    <name type="scientific">Acidocella aquatica</name>
    <dbReference type="NCBI Taxonomy" id="1922313"/>
    <lineage>
        <taxon>Bacteria</taxon>
        <taxon>Pseudomonadati</taxon>
        <taxon>Pseudomonadota</taxon>
        <taxon>Alphaproteobacteria</taxon>
        <taxon>Acetobacterales</taxon>
        <taxon>Acidocellaceae</taxon>
        <taxon>Acidocella</taxon>
    </lineage>
</organism>
<accession>A0ABQ6A695</accession>
<dbReference type="InterPro" id="IPR009094">
    <property type="entry name" value="DiS-bond_isomerase_DsbC/G_N_sf"/>
</dbReference>
<dbReference type="InterPro" id="IPR051470">
    <property type="entry name" value="Thiol:disulfide_interchange"/>
</dbReference>
<name>A0ABQ6A695_9PROT</name>
<dbReference type="PANTHER" id="PTHR35272:SF3">
    <property type="entry name" value="THIOL:DISULFIDE INTERCHANGE PROTEIN DSBC"/>
    <property type="match status" value="1"/>
</dbReference>
<dbReference type="SUPFAM" id="SSF54423">
    <property type="entry name" value="DsbC/DsbG N-terminal domain-like"/>
    <property type="match status" value="1"/>
</dbReference>
<reference evidence="2" key="1">
    <citation type="journal article" date="2019" name="Int. J. Syst. Evol. Microbiol.">
        <title>The Global Catalogue of Microorganisms (GCM) 10K type strain sequencing project: providing services to taxonomists for standard genome sequencing and annotation.</title>
        <authorList>
            <consortium name="The Broad Institute Genomics Platform"/>
            <consortium name="The Broad Institute Genome Sequencing Center for Infectious Disease"/>
            <person name="Wu L."/>
            <person name="Ma J."/>
        </authorList>
    </citation>
    <scope>NUCLEOTIDE SEQUENCE [LARGE SCALE GENOMIC DNA]</scope>
    <source>
        <strain evidence="2">NBRC 112502</strain>
    </source>
</reference>
<evidence type="ECO:0008006" key="3">
    <source>
        <dbReference type="Google" id="ProtNLM"/>
    </source>
</evidence>
<dbReference type="Gene3D" id="3.10.450.70">
    <property type="entry name" value="Disulphide bond isomerase, DsbC/G, N-terminal"/>
    <property type="match status" value="1"/>
</dbReference>
<dbReference type="InterPro" id="IPR036249">
    <property type="entry name" value="Thioredoxin-like_sf"/>
</dbReference>
<dbReference type="SUPFAM" id="SSF52833">
    <property type="entry name" value="Thioredoxin-like"/>
    <property type="match status" value="1"/>
</dbReference>
<dbReference type="Gene3D" id="3.40.30.10">
    <property type="entry name" value="Glutaredoxin"/>
    <property type="match status" value="1"/>
</dbReference>
<evidence type="ECO:0000313" key="1">
    <source>
        <dbReference type="EMBL" id="GLR66391.1"/>
    </source>
</evidence>
<proteinExistence type="predicted"/>
<dbReference type="PANTHER" id="PTHR35272">
    <property type="entry name" value="THIOL:DISULFIDE INTERCHANGE PROTEIN DSBC-RELATED"/>
    <property type="match status" value="1"/>
</dbReference>
<dbReference type="Proteomes" id="UP001156641">
    <property type="component" value="Unassembled WGS sequence"/>
</dbReference>
<sequence length="285" mass="30097">MHIANAGATITDLGTSDRMRQIAARSGDQFMLFDVTPDGNAAVSGIPIEMTLAQLKTVAAGNITDLGLVHGVEGYFVRSGSMFQVFYATPDNQRVIPGVLWDAAGKNITKAEVANIPGAIPTVEVNGSDGPQAAPAAVLPLVQNATFGTIGNNPAKHLYMLIDPQCIYSIRAFQMLRPFAEQNQIEISVIPLTILDGEDGGQSTKSAMALLSDPPDQIVGAWQSGSEGNRPSEQAQARLKQNMLIAQAIGLKATPTFVWRKADGTEGQLVGVPQNVQAFVDAIGS</sequence>
<protein>
    <recommendedName>
        <fullName evidence="3">Thiol:disulfide interchange protein DsbG</fullName>
    </recommendedName>
</protein>
<evidence type="ECO:0000313" key="2">
    <source>
        <dbReference type="Proteomes" id="UP001156641"/>
    </source>
</evidence>
<comment type="caution">
    <text evidence="1">The sequence shown here is derived from an EMBL/GenBank/DDBJ whole genome shotgun (WGS) entry which is preliminary data.</text>
</comment>
<keyword evidence="2" id="KW-1185">Reference proteome</keyword>